<dbReference type="InterPro" id="IPR002470">
    <property type="entry name" value="Peptidase_S9A"/>
</dbReference>
<dbReference type="RefSeq" id="XP_011415809.2">
    <property type="nucleotide sequence ID" value="XM_011417507.4"/>
</dbReference>
<dbReference type="PROSITE" id="PS00708">
    <property type="entry name" value="PRO_ENDOPEP_SER"/>
    <property type="match status" value="1"/>
</dbReference>
<dbReference type="Pfam" id="PF02897">
    <property type="entry name" value="Peptidase_S9_N"/>
    <property type="match status" value="1"/>
</dbReference>
<comment type="similarity">
    <text evidence="3 10">Belongs to the peptidase S9A family.</text>
</comment>
<name>A0A8W8NP46_MAGGI</name>
<reference evidence="13" key="1">
    <citation type="submission" date="2022-08" db="UniProtKB">
        <authorList>
            <consortium name="EnsemblMetazoa"/>
        </authorList>
    </citation>
    <scope>IDENTIFICATION</scope>
    <source>
        <strain evidence="13">05x7-T-G4-1.051#20</strain>
    </source>
</reference>
<dbReference type="GO" id="GO:0070012">
    <property type="term" value="F:oligopeptidase activity"/>
    <property type="evidence" value="ECO:0007669"/>
    <property type="project" value="TreeGrafter"/>
</dbReference>
<proteinExistence type="inferred from homology"/>
<comment type="catalytic activity">
    <reaction evidence="1">
        <text>Hydrolysis of Pro-|-Xaa &gt;&gt; Ala-|-Xaa in oligopeptides.</text>
        <dbReference type="EC" id="3.4.21.26"/>
    </reaction>
</comment>
<keyword evidence="9" id="KW-0007">Acetylation</keyword>
<dbReference type="GO" id="GO:0005829">
    <property type="term" value="C:cytosol"/>
    <property type="evidence" value="ECO:0007669"/>
    <property type="project" value="TreeGrafter"/>
</dbReference>
<dbReference type="OMA" id="LDPWFSH"/>
<keyword evidence="8 10" id="KW-0720">Serine protease</keyword>
<feature type="domain" description="Peptidase S9 prolyl oligopeptidase catalytic" evidence="11">
    <location>
        <begin position="479"/>
        <end position="697"/>
    </location>
</feature>
<dbReference type="InterPro" id="IPR023302">
    <property type="entry name" value="Pept_S9A_N"/>
</dbReference>
<dbReference type="EnsemblMetazoa" id="G6593.3">
    <property type="protein sequence ID" value="G6593.3:cds"/>
    <property type="gene ID" value="G6593"/>
</dbReference>
<dbReference type="GeneID" id="105319812"/>
<dbReference type="FunFam" id="2.130.10.120:FF:000001">
    <property type="entry name" value="Prolyl endopeptidase"/>
    <property type="match status" value="1"/>
</dbReference>
<keyword evidence="5" id="KW-0963">Cytoplasm</keyword>
<keyword evidence="14" id="KW-1185">Reference proteome</keyword>
<dbReference type="InterPro" id="IPR051167">
    <property type="entry name" value="Prolyl_oligopep/macrocyclase"/>
</dbReference>
<keyword evidence="6 10" id="KW-0645">Protease</keyword>
<evidence type="ECO:0000256" key="4">
    <source>
        <dbReference type="ARBA" id="ARBA00016310"/>
    </source>
</evidence>
<evidence type="ECO:0000256" key="8">
    <source>
        <dbReference type="ARBA" id="ARBA00022825"/>
    </source>
</evidence>
<feature type="domain" description="Peptidase S9A N-terminal" evidence="12">
    <location>
        <begin position="6"/>
        <end position="419"/>
    </location>
</feature>
<dbReference type="Gene3D" id="3.40.50.1820">
    <property type="entry name" value="alpha/beta hydrolase"/>
    <property type="match status" value="1"/>
</dbReference>
<organism evidence="13 14">
    <name type="scientific">Magallana gigas</name>
    <name type="common">Pacific oyster</name>
    <name type="synonym">Crassostrea gigas</name>
    <dbReference type="NCBI Taxonomy" id="29159"/>
    <lineage>
        <taxon>Eukaryota</taxon>
        <taxon>Metazoa</taxon>
        <taxon>Spiralia</taxon>
        <taxon>Lophotrochozoa</taxon>
        <taxon>Mollusca</taxon>
        <taxon>Bivalvia</taxon>
        <taxon>Autobranchia</taxon>
        <taxon>Pteriomorphia</taxon>
        <taxon>Ostreida</taxon>
        <taxon>Ostreoidea</taxon>
        <taxon>Ostreidae</taxon>
        <taxon>Magallana</taxon>
    </lineage>
</organism>
<dbReference type="GO" id="GO:0006508">
    <property type="term" value="P:proteolysis"/>
    <property type="evidence" value="ECO:0007669"/>
    <property type="project" value="UniProtKB-KW"/>
</dbReference>
<dbReference type="SUPFAM" id="SSF50993">
    <property type="entry name" value="Peptidase/esterase 'gauge' domain"/>
    <property type="match status" value="1"/>
</dbReference>
<dbReference type="SUPFAM" id="SSF53474">
    <property type="entry name" value="alpha/beta-Hydrolases"/>
    <property type="match status" value="1"/>
</dbReference>
<sequence>MLKVVEARRDDGQVDDYHGTKISDAYHWMEDPDSEETKAFVEAQNNISRPFLDSCPVRDKLNKRLTELWDFPKYGCPYKRGDHYYYSYNSGLQNQSVLYVQDSLESEARVFLDPNLLSDDGTVSLNGKAFSENGKYLAYGISKSGSDWITIKFKEAPSGKDLADTLEKVKFSSMAWTHDHKGLFYNKYLDENIKAEGTETASNQNQKLFYHRIGTDQSKDVLVAEFPDNPKWMIGAEVSDCGRYVVLTPTEGCDPTNRLFYVDLQTLPDGISGILPCVKVVDNFDAQYEYLTNEGTLFTFKTNLKAPNYKLIQIDFSKPEMETWTTLVEETSSVLEWTACVNNNKLVMCYLEDVKNKLYVHNLSDGKRKAEFPLEIGTIAGYSGKKEQTEIFFQFISFLTPGVIYRCDMTKDTYTPTVFRETKLKNFDFDQYETKQIFYPSKDGTKVPMFIVKKKDMPLDGDNPCLLYGYGGFNISISPHFSVSRMVFMQHLGGVFAVANIRGGGEYGDDWHKGGRFGNKQNVFDDFQAAAQYLIDNKYTSAKKLVINGGSNGGLLVGACMNQRPDLFGCGIAQVGVMDMLKFHKFTIGHAWTTDYGCSDKEDQFPYLIKYSPLHNIKVPDGDTQYPAVLLLTGDHDDRVVPSHSLKFMAELQHTLKDCQKQTNPIMIRVDTKAGHGSGKPTAKIIEELTDIYSFIILTAGATWRD</sequence>
<evidence type="ECO:0000256" key="3">
    <source>
        <dbReference type="ARBA" id="ARBA00005228"/>
    </source>
</evidence>
<dbReference type="FunFam" id="3.40.50.1820:FF:000005">
    <property type="entry name" value="Prolyl endopeptidase"/>
    <property type="match status" value="1"/>
</dbReference>
<evidence type="ECO:0000256" key="7">
    <source>
        <dbReference type="ARBA" id="ARBA00022801"/>
    </source>
</evidence>
<evidence type="ECO:0000256" key="10">
    <source>
        <dbReference type="RuleBase" id="RU368024"/>
    </source>
</evidence>
<dbReference type="PANTHER" id="PTHR42881:SF2">
    <property type="entry name" value="PROLYL ENDOPEPTIDASE"/>
    <property type="match status" value="1"/>
</dbReference>
<accession>A0A8W8NP46</accession>
<comment type="subcellular location">
    <subcellularLocation>
        <location evidence="2">Cytoplasm</location>
    </subcellularLocation>
</comment>
<dbReference type="Proteomes" id="UP000005408">
    <property type="component" value="Unassembled WGS sequence"/>
</dbReference>
<dbReference type="GO" id="GO:0004252">
    <property type="term" value="F:serine-type endopeptidase activity"/>
    <property type="evidence" value="ECO:0007669"/>
    <property type="project" value="UniProtKB-UniRule"/>
</dbReference>
<dbReference type="PRINTS" id="PR00862">
    <property type="entry name" value="PROLIGOPTASE"/>
</dbReference>
<dbReference type="InterPro" id="IPR002471">
    <property type="entry name" value="Pept_S9_AS"/>
</dbReference>
<dbReference type="EnsemblMetazoa" id="G6593.1">
    <property type="protein sequence ID" value="G6593.1:cds"/>
    <property type="gene ID" value="G6593"/>
</dbReference>
<dbReference type="EC" id="3.4.21.-" evidence="10"/>
<protein>
    <recommendedName>
        <fullName evidence="4 10">Prolyl endopeptidase</fullName>
        <ecNumber evidence="10">3.4.21.-</ecNumber>
    </recommendedName>
</protein>
<evidence type="ECO:0000259" key="11">
    <source>
        <dbReference type="Pfam" id="PF00326"/>
    </source>
</evidence>
<dbReference type="FunFam" id="3.40.50.1820:FF:000275">
    <property type="entry name" value="Prolyl endopeptidase"/>
    <property type="match status" value="1"/>
</dbReference>
<evidence type="ECO:0000259" key="12">
    <source>
        <dbReference type="Pfam" id="PF02897"/>
    </source>
</evidence>
<keyword evidence="7 10" id="KW-0378">Hydrolase</keyword>
<evidence type="ECO:0000313" key="13">
    <source>
        <dbReference type="EnsemblMetazoa" id="G6593.3:cds"/>
    </source>
</evidence>
<dbReference type="KEGG" id="crg:105319812"/>
<evidence type="ECO:0000313" key="14">
    <source>
        <dbReference type="Proteomes" id="UP000005408"/>
    </source>
</evidence>
<dbReference type="AlphaFoldDB" id="A0A8W8NP46"/>
<dbReference type="PANTHER" id="PTHR42881">
    <property type="entry name" value="PROLYL ENDOPEPTIDASE"/>
    <property type="match status" value="1"/>
</dbReference>
<evidence type="ECO:0000256" key="6">
    <source>
        <dbReference type="ARBA" id="ARBA00022670"/>
    </source>
</evidence>
<dbReference type="Gene3D" id="2.130.10.120">
    <property type="entry name" value="Prolyl oligopeptidase, N-terminal domain"/>
    <property type="match status" value="1"/>
</dbReference>
<dbReference type="EnsemblMetazoa" id="G6593.2">
    <property type="protein sequence ID" value="G6593.2:cds"/>
    <property type="gene ID" value="G6593"/>
</dbReference>
<evidence type="ECO:0000256" key="1">
    <source>
        <dbReference type="ARBA" id="ARBA00001070"/>
    </source>
</evidence>
<dbReference type="InterPro" id="IPR029058">
    <property type="entry name" value="AB_hydrolase_fold"/>
</dbReference>
<dbReference type="Pfam" id="PF00326">
    <property type="entry name" value="Peptidase_S9"/>
    <property type="match status" value="1"/>
</dbReference>
<evidence type="ECO:0000256" key="2">
    <source>
        <dbReference type="ARBA" id="ARBA00004496"/>
    </source>
</evidence>
<evidence type="ECO:0000256" key="9">
    <source>
        <dbReference type="ARBA" id="ARBA00022990"/>
    </source>
</evidence>
<dbReference type="OrthoDB" id="248387at2759"/>
<evidence type="ECO:0000256" key="5">
    <source>
        <dbReference type="ARBA" id="ARBA00022490"/>
    </source>
</evidence>
<dbReference type="InterPro" id="IPR001375">
    <property type="entry name" value="Peptidase_S9_cat"/>
</dbReference>